<dbReference type="Proteomes" id="UP000325607">
    <property type="component" value="Unassembled WGS sequence"/>
</dbReference>
<evidence type="ECO:0000256" key="1">
    <source>
        <dbReference type="SAM" id="MobiDB-lite"/>
    </source>
</evidence>
<dbReference type="EMBL" id="CABVGX010000040">
    <property type="protein sequence ID" value="VVN18849.1"/>
    <property type="molecule type" value="Genomic_DNA"/>
</dbReference>
<name>A0A5E6VWD5_PSEFL</name>
<feature type="region of interest" description="Disordered" evidence="1">
    <location>
        <begin position="53"/>
        <end position="75"/>
    </location>
</feature>
<evidence type="ECO:0000313" key="3">
    <source>
        <dbReference type="Proteomes" id="UP000325607"/>
    </source>
</evidence>
<protein>
    <submittedName>
        <fullName evidence="2">Uncharacterized protein</fullName>
    </submittedName>
</protein>
<reference evidence="2 3" key="1">
    <citation type="submission" date="2019-09" db="EMBL/GenBank/DDBJ databases">
        <authorList>
            <person name="Chandra G."/>
            <person name="Truman W A."/>
        </authorList>
    </citation>
    <scope>NUCLEOTIDE SEQUENCE [LARGE SCALE GENOMIC DNA]</scope>
    <source>
        <strain evidence="2">PS645</strain>
    </source>
</reference>
<organism evidence="2 3">
    <name type="scientific">Pseudomonas fluorescens</name>
    <dbReference type="NCBI Taxonomy" id="294"/>
    <lineage>
        <taxon>Bacteria</taxon>
        <taxon>Pseudomonadati</taxon>
        <taxon>Pseudomonadota</taxon>
        <taxon>Gammaproteobacteria</taxon>
        <taxon>Pseudomonadales</taxon>
        <taxon>Pseudomonadaceae</taxon>
        <taxon>Pseudomonas</taxon>
    </lineage>
</organism>
<gene>
    <name evidence="2" type="ORF">PS645_04193</name>
</gene>
<dbReference type="AlphaFoldDB" id="A0A5E6VWD5"/>
<feature type="compositionally biased region" description="Polar residues" evidence="1">
    <location>
        <begin position="57"/>
        <end position="69"/>
    </location>
</feature>
<evidence type="ECO:0000313" key="2">
    <source>
        <dbReference type="EMBL" id="VVN18849.1"/>
    </source>
</evidence>
<proteinExistence type="predicted"/>
<accession>A0A5E6VWD5</accession>
<sequence length="75" mass="7639">MFETRSVAAAEHREAASRRNAVVRPANAINPNKPGVQGTGDCFAAERSLAGSAAATGQRSAAMASTDSRINAGPL</sequence>